<dbReference type="RefSeq" id="WP_095405745.1">
    <property type="nucleotide sequence ID" value="NZ_NOJZ02000006.1"/>
</dbReference>
<protein>
    <submittedName>
        <fullName evidence="2">Uncharacterized protein</fullName>
    </submittedName>
</protein>
<keyword evidence="1" id="KW-0812">Transmembrane</keyword>
<comment type="caution">
    <text evidence="2">The sequence shown here is derived from an EMBL/GenBank/DDBJ whole genome shotgun (WGS) entry which is preliminary data.</text>
</comment>
<keyword evidence="1" id="KW-1133">Transmembrane helix</keyword>
<dbReference type="AlphaFoldDB" id="A0A371IU46"/>
<evidence type="ECO:0000313" key="2">
    <source>
        <dbReference type="EMBL" id="RDY23993.1"/>
    </source>
</evidence>
<feature type="transmembrane region" description="Helical" evidence="1">
    <location>
        <begin position="7"/>
        <end position="25"/>
    </location>
</feature>
<evidence type="ECO:0000313" key="3">
    <source>
        <dbReference type="Proteomes" id="UP000243494"/>
    </source>
</evidence>
<accession>A0A371IU46</accession>
<dbReference type="OrthoDB" id="1752474at2"/>
<gene>
    <name evidence="2" type="ORF">CHF27_005270</name>
</gene>
<dbReference type="EMBL" id="NOJZ02000006">
    <property type="protein sequence ID" value="RDY23993.1"/>
    <property type="molecule type" value="Genomic_DNA"/>
</dbReference>
<reference evidence="2 3" key="1">
    <citation type="journal article" date="2017" name="Genome Announc.">
        <title>Draft Genome Sequence of Romboutsia maritimum sp. nov. Strain CCRI-22766(T), Isolated from Coastal Estuarine Mud.</title>
        <authorList>
            <person name="Maheux A.F."/>
            <person name="Boudreau D.K."/>
            <person name="Berube E."/>
            <person name="Boissinot M."/>
            <person name="Raymond F."/>
            <person name="Brodeur S."/>
            <person name="Corbeil J."/>
            <person name="Brightwell G."/>
            <person name="Broda D."/>
            <person name="Omar R.F."/>
            <person name="Bergeron M.G."/>
        </authorList>
    </citation>
    <scope>NUCLEOTIDE SEQUENCE [LARGE SCALE GENOMIC DNA]</scope>
    <source>
        <strain evidence="2 3">CCRI-22766</strain>
    </source>
</reference>
<sequence>MKNIITLLKFFIIISILIFVNLLFYKPNSVNLFFTSYAKTCKLNDNYNLILSILKDSNKINLLPYADYIELNKITSIPNDTEGKIAFTLSLPQQLSFIVIYEKIDENNYKFEASIDNLASINNFYFYKNFLVIEQSESKCSKQRDFFQVFLKKNNNYISVFNKNIYNEKIINQHASQDLIKEIETCSIDFLDGDSPRILCIYTLTKYKSFYTLSQEQEFREIKKTTNKVVYEWDFNNQSFKIN</sequence>
<name>A0A371IU46_9FIRM</name>
<dbReference type="Proteomes" id="UP000243494">
    <property type="component" value="Unassembled WGS sequence"/>
</dbReference>
<organism evidence="2 3">
    <name type="scientific">Romboutsia maritimum</name>
    <dbReference type="NCBI Taxonomy" id="2020948"/>
    <lineage>
        <taxon>Bacteria</taxon>
        <taxon>Bacillati</taxon>
        <taxon>Bacillota</taxon>
        <taxon>Clostridia</taxon>
        <taxon>Peptostreptococcales</taxon>
        <taxon>Peptostreptococcaceae</taxon>
        <taxon>Romboutsia</taxon>
    </lineage>
</organism>
<keyword evidence="3" id="KW-1185">Reference proteome</keyword>
<proteinExistence type="predicted"/>
<evidence type="ECO:0000256" key="1">
    <source>
        <dbReference type="SAM" id="Phobius"/>
    </source>
</evidence>
<keyword evidence="1" id="KW-0472">Membrane</keyword>